<protein>
    <recommendedName>
        <fullName evidence="2">T6SS Phospholipase effector Tle1-like catalytic domain-containing protein</fullName>
    </recommendedName>
</protein>
<accession>A0A2J6SKQ3</accession>
<feature type="region of interest" description="Disordered" evidence="1">
    <location>
        <begin position="204"/>
        <end position="245"/>
    </location>
</feature>
<feature type="region of interest" description="Disordered" evidence="1">
    <location>
        <begin position="288"/>
        <end position="338"/>
    </location>
</feature>
<evidence type="ECO:0000313" key="4">
    <source>
        <dbReference type="Proteomes" id="UP000235371"/>
    </source>
</evidence>
<dbReference type="AlphaFoldDB" id="A0A2J6SKQ3"/>
<gene>
    <name evidence="3" type="ORF">K444DRAFT_620463</name>
</gene>
<dbReference type="PANTHER" id="PTHR33840:SF1">
    <property type="entry name" value="TLE1 PHOSPHOLIPASE DOMAIN-CONTAINING PROTEIN"/>
    <property type="match status" value="1"/>
</dbReference>
<feature type="domain" description="T6SS Phospholipase effector Tle1-like catalytic" evidence="2">
    <location>
        <begin position="31"/>
        <end position="179"/>
    </location>
</feature>
<dbReference type="SUPFAM" id="SSF53474">
    <property type="entry name" value="alpha/beta-Hydrolases"/>
    <property type="match status" value="1"/>
</dbReference>
<dbReference type="InterPro" id="IPR018712">
    <property type="entry name" value="Tle1-like_cat"/>
</dbReference>
<dbReference type="Proteomes" id="UP000235371">
    <property type="component" value="Unassembled WGS sequence"/>
</dbReference>
<dbReference type="GeneID" id="36589790"/>
<dbReference type="STRING" id="1095630.A0A2J6SKQ3"/>
<feature type="compositionally biased region" description="Basic and acidic residues" evidence="1">
    <location>
        <begin position="294"/>
        <end position="308"/>
    </location>
</feature>
<dbReference type="Pfam" id="PF09994">
    <property type="entry name" value="T6SS_Tle1-like_cat"/>
    <property type="match status" value="2"/>
</dbReference>
<dbReference type="RefSeq" id="XP_024728256.1">
    <property type="nucleotide sequence ID" value="XM_024881713.1"/>
</dbReference>
<evidence type="ECO:0000259" key="2">
    <source>
        <dbReference type="Pfam" id="PF09994"/>
    </source>
</evidence>
<dbReference type="EMBL" id="KZ613912">
    <property type="protein sequence ID" value="PMD51352.1"/>
    <property type="molecule type" value="Genomic_DNA"/>
</dbReference>
<name>A0A2J6SKQ3_9HELO</name>
<sequence length="737" mass="82707">MPPNTPHGFLAAHAVRCAHLDDGVRAAPNTKRLIVCCDGTWNNTNDKADPASNVSRLSGAFSRSCCSGMPQVIYYHPGAGTETSKFAQLLGGAFGYGVPQDIAETYRFICDNYRPYDELFLIGFSRGAFTARSIAGMVCSLGFLNRAGIEQLPHIFGDYSHWSSWTSESHFNHQLHLRAFTLENMEKNEEIDVLWKNIKAKQKVKEGHSQESGVPGPSSTRSSLEQNDARAEFEPTYTPRSKSQLKVELQKDKETLFQNIVKANRTSGTDEAAQVAKVYRDMLAKHQLVMTSKRRSESPEPKPGDSAKSRMNSQHSVAENVDQPGAAGGPKKGNGNELEEFPMEGRVRAIGVWDTVGSLGIPKTALSRSTRRAREMQLESLYVHPRVDYAFHAVALDEWRTAFRPTMWGKRNNGHTNLRQVWFPGNHGNVGGGWEDQQIATIALAWMADQLTPLGVEFSRQEMERIFSSVNPGVQVREWGMGRIYNPHGVTTYFDRVFNLMAKPCRKLKGIKKDKNPREPGRYYDEDNAHLRTRLPETNELVHPSVRIRYLYGGPGLDGKGVWSCGALIGEGCYSLQSDPNSIHPRQGRQLNQSKSEYQCVVGVAIPYYGKPPEPNKRPSDKDKDRRLVRVEQPNWFKSFENAINNLLPPPERRWFWSPEFDGGEILEEEHLGIWEQKFIHINDKLKERAVVDGVGTGAGSGDGASRYTLRGGSGLPEGCSEYRLLDVNRWENWTPA</sequence>
<reference evidence="3 4" key="1">
    <citation type="submission" date="2016-04" db="EMBL/GenBank/DDBJ databases">
        <title>A degradative enzymes factory behind the ericoid mycorrhizal symbiosis.</title>
        <authorList>
            <consortium name="DOE Joint Genome Institute"/>
            <person name="Martino E."/>
            <person name="Morin E."/>
            <person name="Grelet G."/>
            <person name="Kuo A."/>
            <person name="Kohler A."/>
            <person name="Daghino S."/>
            <person name="Barry K."/>
            <person name="Choi C."/>
            <person name="Cichocki N."/>
            <person name="Clum A."/>
            <person name="Copeland A."/>
            <person name="Hainaut M."/>
            <person name="Haridas S."/>
            <person name="Labutti K."/>
            <person name="Lindquist E."/>
            <person name="Lipzen A."/>
            <person name="Khouja H.-R."/>
            <person name="Murat C."/>
            <person name="Ohm R."/>
            <person name="Olson A."/>
            <person name="Spatafora J."/>
            <person name="Veneault-Fourrey C."/>
            <person name="Henrissat B."/>
            <person name="Grigoriev I."/>
            <person name="Martin F."/>
            <person name="Perotto S."/>
        </authorList>
    </citation>
    <scope>NUCLEOTIDE SEQUENCE [LARGE SCALE GENOMIC DNA]</scope>
    <source>
        <strain evidence="3 4">E</strain>
    </source>
</reference>
<evidence type="ECO:0000313" key="3">
    <source>
        <dbReference type="EMBL" id="PMD51352.1"/>
    </source>
</evidence>
<feature type="compositionally biased region" description="Polar residues" evidence="1">
    <location>
        <begin position="217"/>
        <end position="226"/>
    </location>
</feature>
<dbReference type="PANTHER" id="PTHR33840">
    <property type="match status" value="1"/>
</dbReference>
<keyword evidence="4" id="KW-1185">Reference proteome</keyword>
<dbReference type="InParanoid" id="A0A2J6SKQ3"/>
<organism evidence="3 4">
    <name type="scientific">Hyaloscypha bicolor E</name>
    <dbReference type="NCBI Taxonomy" id="1095630"/>
    <lineage>
        <taxon>Eukaryota</taxon>
        <taxon>Fungi</taxon>
        <taxon>Dikarya</taxon>
        <taxon>Ascomycota</taxon>
        <taxon>Pezizomycotina</taxon>
        <taxon>Leotiomycetes</taxon>
        <taxon>Helotiales</taxon>
        <taxon>Hyaloscyphaceae</taxon>
        <taxon>Hyaloscypha</taxon>
        <taxon>Hyaloscypha bicolor</taxon>
    </lineage>
</organism>
<evidence type="ECO:0000256" key="1">
    <source>
        <dbReference type="SAM" id="MobiDB-lite"/>
    </source>
</evidence>
<feature type="domain" description="T6SS Phospholipase effector Tle1-like catalytic" evidence="2">
    <location>
        <begin position="305"/>
        <end position="450"/>
    </location>
</feature>
<dbReference type="InterPro" id="IPR029058">
    <property type="entry name" value="AB_hydrolase_fold"/>
</dbReference>
<dbReference type="OrthoDB" id="3057168at2759"/>
<proteinExistence type="predicted"/>